<name>A0A5A9XHQ6_9BACT</name>
<dbReference type="RefSeq" id="WP_149306973.1">
    <property type="nucleotide sequence ID" value="NZ_SRSD01000004.1"/>
</dbReference>
<evidence type="ECO:0000256" key="8">
    <source>
        <dbReference type="ARBA" id="ARBA00023098"/>
    </source>
</evidence>
<keyword evidence="6 10" id="KW-0328">Glycosyltransferase</keyword>
<dbReference type="GO" id="GO:0009245">
    <property type="term" value="P:lipid A biosynthetic process"/>
    <property type="evidence" value="ECO:0007669"/>
    <property type="project" value="UniProtKB-UniRule"/>
</dbReference>
<dbReference type="NCBIfam" id="TIGR00215">
    <property type="entry name" value="lpxB"/>
    <property type="match status" value="1"/>
</dbReference>
<evidence type="ECO:0000256" key="5">
    <source>
        <dbReference type="ARBA" id="ARBA00022556"/>
    </source>
</evidence>
<comment type="function">
    <text evidence="1 10">Condensation of UDP-2,3-diacylglucosamine and 2,3-diacylglucosamine-1-phosphate to form lipid A disaccharide, a precursor of lipid A, a phosphorylated glycolipid that anchors the lipopolysaccharide to the outer membrane of the cell.</text>
</comment>
<dbReference type="HAMAP" id="MF_00392">
    <property type="entry name" value="LpxB"/>
    <property type="match status" value="1"/>
</dbReference>
<dbReference type="Pfam" id="PF02684">
    <property type="entry name" value="LpxB"/>
    <property type="match status" value="1"/>
</dbReference>
<evidence type="ECO:0000256" key="2">
    <source>
        <dbReference type="ARBA" id="ARBA00012687"/>
    </source>
</evidence>
<keyword evidence="5 10" id="KW-0441">Lipid A biosynthesis</keyword>
<dbReference type="OrthoDB" id="9801642at2"/>
<evidence type="ECO:0000256" key="4">
    <source>
        <dbReference type="ARBA" id="ARBA00022516"/>
    </source>
</evidence>
<dbReference type="UniPathway" id="UPA00973"/>
<sequence length="387" mass="42034">MSDITPATTPRNIMIVAGEASGDIYGADLAREALKLDRSLHFFGIGGARMREAGVETLVDSADMAVVGLVEVLKHFDVISGAFLRLKKILFADRPDLLILIDYPGFNLRLAKAARKAGVKVLYYISPQIWAWRQGRVKKMARLVDHMAVILPFEAPFYERAGVPVSFVGHPMSDLVKVVAERDEAAESFGLDPSRRIIGLFPGSRRNEIDRLLPVIVDAAVLLKKRFPDAQFVLPVASTLHDDDITPQLTAAGLEAAITRERIHDLIRACDAVISVSGTVTLEIALVGTPMVIIYKLSPLTYHLAKRMVKVDNIGLCNIVAGETVVKELIQNEANPALIADEVGSILTDAGYAGRIREKLAAVRERLGGGGASANVARLILATMEDQ</sequence>
<evidence type="ECO:0000256" key="9">
    <source>
        <dbReference type="ARBA" id="ARBA00048975"/>
    </source>
</evidence>
<comment type="catalytic activity">
    <reaction evidence="9 10">
        <text>a lipid X + a UDP-2-N,3-O-bis[(3R)-3-hydroxyacyl]-alpha-D-glucosamine = a lipid A disaccharide + UDP + H(+)</text>
        <dbReference type="Rhea" id="RHEA:67828"/>
        <dbReference type="ChEBI" id="CHEBI:15378"/>
        <dbReference type="ChEBI" id="CHEBI:58223"/>
        <dbReference type="ChEBI" id="CHEBI:137748"/>
        <dbReference type="ChEBI" id="CHEBI:176338"/>
        <dbReference type="ChEBI" id="CHEBI:176343"/>
        <dbReference type="EC" id="2.4.1.182"/>
    </reaction>
</comment>
<organism evidence="11 12">
    <name type="scientific">Oryzomonas rubra</name>
    <dbReference type="NCBI Taxonomy" id="2509454"/>
    <lineage>
        <taxon>Bacteria</taxon>
        <taxon>Pseudomonadati</taxon>
        <taxon>Thermodesulfobacteriota</taxon>
        <taxon>Desulfuromonadia</taxon>
        <taxon>Geobacterales</taxon>
        <taxon>Geobacteraceae</taxon>
        <taxon>Oryzomonas</taxon>
    </lineage>
</organism>
<keyword evidence="12" id="KW-1185">Reference proteome</keyword>
<dbReference type="InterPro" id="IPR003835">
    <property type="entry name" value="Glyco_trans_19"/>
</dbReference>
<dbReference type="GO" id="GO:0005543">
    <property type="term" value="F:phospholipid binding"/>
    <property type="evidence" value="ECO:0007669"/>
    <property type="project" value="TreeGrafter"/>
</dbReference>
<evidence type="ECO:0000313" key="11">
    <source>
        <dbReference type="EMBL" id="KAA0892035.1"/>
    </source>
</evidence>
<keyword evidence="4 10" id="KW-0444">Lipid biosynthesis</keyword>
<dbReference type="GO" id="GO:0016020">
    <property type="term" value="C:membrane"/>
    <property type="evidence" value="ECO:0007669"/>
    <property type="project" value="GOC"/>
</dbReference>
<dbReference type="GO" id="GO:0008915">
    <property type="term" value="F:lipid-A-disaccharide synthase activity"/>
    <property type="evidence" value="ECO:0007669"/>
    <property type="project" value="UniProtKB-UniRule"/>
</dbReference>
<evidence type="ECO:0000256" key="3">
    <source>
        <dbReference type="ARBA" id="ARBA00020902"/>
    </source>
</evidence>
<protein>
    <recommendedName>
        <fullName evidence="3 10">Lipid-A-disaccharide synthase</fullName>
        <ecNumber evidence="2 10">2.4.1.182</ecNumber>
    </recommendedName>
</protein>
<reference evidence="11 12" key="1">
    <citation type="submission" date="2019-04" db="EMBL/GenBank/DDBJ databases">
        <title>Geobacter ruber sp. nov., ferric-reducing bacteria isolated from paddy soil.</title>
        <authorList>
            <person name="Xu Z."/>
            <person name="Masuda Y."/>
            <person name="Itoh H."/>
            <person name="Senoo K."/>
        </authorList>
    </citation>
    <scope>NUCLEOTIDE SEQUENCE [LARGE SCALE GENOMIC DNA]</scope>
    <source>
        <strain evidence="11 12">Red88</strain>
    </source>
</reference>
<comment type="similarity">
    <text evidence="10">Belongs to the LpxB family.</text>
</comment>
<comment type="caution">
    <text evidence="11">The sequence shown here is derived from an EMBL/GenBank/DDBJ whole genome shotgun (WGS) entry which is preliminary data.</text>
</comment>
<dbReference type="EC" id="2.4.1.182" evidence="2 10"/>
<dbReference type="SUPFAM" id="SSF53756">
    <property type="entry name" value="UDP-Glycosyltransferase/glycogen phosphorylase"/>
    <property type="match status" value="1"/>
</dbReference>
<gene>
    <name evidence="10" type="primary">lpxB</name>
    <name evidence="11" type="ORF">ET418_07450</name>
</gene>
<dbReference type="Proteomes" id="UP000324298">
    <property type="component" value="Unassembled WGS sequence"/>
</dbReference>
<proteinExistence type="inferred from homology"/>
<comment type="pathway">
    <text evidence="10">Bacterial outer membrane biogenesis; LPS lipid A biosynthesis.</text>
</comment>
<accession>A0A5A9XHQ6</accession>
<evidence type="ECO:0000256" key="6">
    <source>
        <dbReference type="ARBA" id="ARBA00022676"/>
    </source>
</evidence>
<evidence type="ECO:0000256" key="7">
    <source>
        <dbReference type="ARBA" id="ARBA00022679"/>
    </source>
</evidence>
<dbReference type="Gene3D" id="3.40.50.2000">
    <property type="entry name" value="Glycogen Phosphorylase B"/>
    <property type="match status" value="1"/>
</dbReference>
<evidence type="ECO:0000256" key="1">
    <source>
        <dbReference type="ARBA" id="ARBA00002056"/>
    </source>
</evidence>
<keyword evidence="7 10" id="KW-0808">Transferase</keyword>
<dbReference type="PANTHER" id="PTHR30372:SF4">
    <property type="entry name" value="LIPID-A-DISACCHARIDE SYNTHASE, MITOCHONDRIAL-RELATED"/>
    <property type="match status" value="1"/>
</dbReference>
<evidence type="ECO:0000313" key="12">
    <source>
        <dbReference type="Proteomes" id="UP000324298"/>
    </source>
</evidence>
<evidence type="ECO:0000256" key="10">
    <source>
        <dbReference type="HAMAP-Rule" id="MF_00392"/>
    </source>
</evidence>
<dbReference type="AlphaFoldDB" id="A0A5A9XHQ6"/>
<dbReference type="EMBL" id="SRSD01000004">
    <property type="protein sequence ID" value="KAA0892035.1"/>
    <property type="molecule type" value="Genomic_DNA"/>
</dbReference>
<keyword evidence="8 10" id="KW-0443">Lipid metabolism</keyword>
<dbReference type="PANTHER" id="PTHR30372">
    <property type="entry name" value="LIPID-A-DISACCHARIDE SYNTHASE"/>
    <property type="match status" value="1"/>
</dbReference>